<dbReference type="Proteomes" id="UP000002730">
    <property type="component" value="Chromosome"/>
</dbReference>
<gene>
    <name evidence="1" type="ordered locus">Clocel_3595</name>
</gene>
<dbReference type="STRING" id="573061.Clocel_3595"/>
<proteinExistence type="predicted"/>
<evidence type="ECO:0000313" key="2">
    <source>
        <dbReference type="Proteomes" id="UP000002730"/>
    </source>
</evidence>
<dbReference type="HOGENOM" id="CLU_3151220_0_0_9"/>
<dbReference type="KEGG" id="ccb:Clocel_3595"/>
<sequence>MLARTGGVDKWFNDLKESIQDNEKLRETVNQQVIKLKLEKLPVRSILY</sequence>
<dbReference type="AlphaFoldDB" id="D9SWI8"/>
<dbReference type="EMBL" id="CP002160">
    <property type="protein sequence ID" value="ADL53270.1"/>
    <property type="molecule type" value="Genomic_DNA"/>
</dbReference>
<protein>
    <submittedName>
        <fullName evidence="1">Uncharacterized protein</fullName>
    </submittedName>
</protein>
<keyword evidence="2" id="KW-1185">Reference proteome</keyword>
<accession>D9SWI8</accession>
<evidence type="ECO:0000313" key="1">
    <source>
        <dbReference type="EMBL" id="ADL53270.1"/>
    </source>
</evidence>
<organism evidence="1 2">
    <name type="scientific">Clostridium cellulovorans (strain ATCC 35296 / DSM 3052 / OCM 3 / 743B)</name>
    <dbReference type="NCBI Taxonomy" id="573061"/>
    <lineage>
        <taxon>Bacteria</taxon>
        <taxon>Bacillati</taxon>
        <taxon>Bacillota</taxon>
        <taxon>Clostridia</taxon>
        <taxon>Eubacteriales</taxon>
        <taxon>Clostridiaceae</taxon>
        <taxon>Clostridium</taxon>
    </lineage>
</organism>
<reference evidence="1 2" key="1">
    <citation type="submission" date="2010-08" db="EMBL/GenBank/DDBJ databases">
        <title>Complete sequence of Clostridium cellulovorans 743B.</title>
        <authorList>
            <consortium name="US DOE Joint Genome Institute"/>
            <person name="Lucas S."/>
            <person name="Copeland A."/>
            <person name="Lapidus A."/>
            <person name="Cheng J.-F."/>
            <person name="Bruce D."/>
            <person name="Goodwin L."/>
            <person name="Pitluck S."/>
            <person name="Chertkov O."/>
            <person name="Detter J.C."/>
            <person name="Han C."/>
            <person name="Tapia R."/>
            <person name="Land M."/>
            <person name="Hauser L."/>
            <person name="Chang Y.-J."/>
            <person name="Jeffries C."/>
            <person name="Kyrpides N."/>
            <person name="Ivanova N."/>
            <person name="Mikhailova N."/>
            <person name="Hemme C.L."/>
            <person name="Woyke T."/>
        </authorList>
    </citation>
    <scope>NUCLEOTIDE SEQUENCE [LARGE SCALE GENOMIC DNA]</scope>
    <source>
        <strain evidence="2">ATCC 35296 / DSM 3052 / OCM 3 / 743B</strain>
    </source>
</reference>
<name>D9SWI8_CLOC7</name>